<gene>
    <name evidence="3" type="ORF">A1O5_00210</name>
</gene>
<dbReference type="OrthoDB" id="20872at2759"/>
<dbReference type="PANTHER" id="PTHR24198:SF165">
    <property type="entry name" value="ANKYRIN REPEAT-CONTAINING PROTEIN-RELATED"/>
    <property type="match status" value="1"/>
</dbReference>
<dbReference type="Gene3D" id="1.25.40.20">
    <property type="entry name" value="Ankyrin repeat-containing domain"/>
    <property type="match status" value="1"/>
</dbReference>
<keyword evidence="4" id="KW-1185">Reference proteome</keyword>
<dbReference type="RefSeq" id="XP_007739020.1">
    <property type="nucleotide sequence ID" value="XM_007740830.1"/>
</dbReference>
<keyword evidence="2" id="KW-0040">ANK repeat</keyword>
<dbReference type="SMART" id="SM00248">
    <property type="entry name" value="ANK"/>
    <property type="match status" value="3"/>
</dbReference>
<organism evidence="3 4">
    <name type="scientific">Cladophialophora psammophila CBS 110553</name>
    <dbReference type="NCBI Taxonomy" id="1182543"/>
    <lineage>
        <taxon>Eukaryota</taxon>
        <taxon>Fungi</taxon>
        <taxon>Dikarya</taxon>
        <taxon>Ascomycota</taxon>
        <taxon>Pezizomycotina</taxon>
        <taxon>Eurotiomycetes</taxon>
        <taxon>Chaetothyriomycetidae</taxon>
        <taxon>Chaetothyriales</taxon>
        <taxon>Herpotrichiellaceae</taxon>
        <taxon>Cladophialophora</taxon>
    </lineage>
</organism>
<comment type="caution">
    <text evidence="3">The sequence shown here is derived from an EMBL/GenBank/DDBJ whole genome shotgun (WGS) entry which is preliminary data.</text>
</comment>
<dbReference type="EMBL" id="AMGX01000001">
    <property type="protein sequence ID" value="EXJ75703.1"/>
    <property type="molecule type" value="Genomic_DNA"/>
</dbReference>
<protein>
    <submittedName>
        <fullName evidence="3">Uncharacterized protein</fullName>
    </submittedName>
</protein>
<dbReference type="GeneID" id="19184947"/>
<dbReference type="PANTHER" id="PTHR24198">
    <property type="entry name" value="ANKYRIN REPEAT AND PROTEIN KINASE DOMAIN-CONTAINING PROTEIN"/>
    <property type="match status" value="1"/>
</dbReference>
<name>W9X634_9EURO</name>
<dbReference type="InterPro" id="IPR036770">
    <property type="entry name" value="Ankyrin_rpt-contain_sf"/>
</dbReference>
<evidence type="ECO:0000313" key="3">
    <source>
        <dbReference type="EMBL" id="EXJ75703.1"/>
    </source>
</evidence>
<keyword evidence="1" id="KW-0677">Repeat</keyword>
<evidence type="ECO:0000313" key="4">
    <source>
        <dbReference type="Proteomes" id="UP000019471"/>
    </source>
</evidence>
<sequence length="437" mass="49081">MQAALVYVNINVYLEDLLENDVRLRKWPADVQSERNRTISGKANGMYGLLLAPQILVAIQEQEAQSIRLFDPILDLEDPIIELARFLVQDLLLSGRCFLRSFFSTNAGYTLMAEISLIYTLHAGHEALPRSGPQTADGKRIARSDLNLMHATDTDLRRESSRCDQQGSYACAWWYRHVVALPESGLSQGIIYMSVYLFENTNNVREQWLRLHNPNPFSWCLYAWIRGMISATEFRIEDGVSSPIFWAAVTGLLPVVESLIQRGKDVNQFSRGWRDIELAGEENLADHGQVVRLLLSHGLDEYQSLSYAYDGAYAELLDLLLGAGVSPNSPNKWGDTLLHRALLDNAPVQFDTLMKHGAEIATPDCYGRSCFDYCLGYPAGKLQGFKISPVDHSSTRIDVQKQRLRHTVMFSIETALEGGLGENHVALNRLGHSVLHT</sequence>
<reference evidence="3 4" key="1">
    <citation type="submission" date="2013-03" db="EMBL/GenBank/DDBJ databases">
        <title>The Genome Sequence of Cladophialophora psammophila CBS 110553.</title>
        <authorList>
            <consortium name="The Broad Institute Genomics Platform"/>
            <person name="Cuomo C."/>
            <person name="de Hoog S."/>
            <person name="Gorbushina A."/>
            <person name="Walker B."/>
            <person name="Young S.K."/>
            <person name="Zeng Q."/>
            <person name="Gargeya S."/>
            <person name="Fitzgerald M."/>
            <person name="Haas B."/>
            <person name="Abouelleil A."/>
            <person name="Allen A.W."/>
            <person name="Alvarado L."/>
            <person name="Arachchi H.M."/>
            <person name="Berlin A.M."/>
            <person name="Chapman S.B."/>
            <person name="Gainer-Dewar J."/>
            <person name="Goldberg J."/>
            <person name="Griggs A."/>
            <person name="Gujja S."/>
            <person name="Hansen M."/>
            <person name="Howarth C."/>
            <person name="Imamovic A."/>
            <person name="Ireland A."/>
            <person name="Larimer J."/>
            <person name="McCowan C."/>
            <person name="Murphy C."/>
            <person name="Pearson M."/>
            <person name="Poon T.W."/>
            <person name="Priest M."/>
            <person name="Roberts A."/>
            <person name="Saif S."/>
            <person name="Shea T."/>
            <person name="Sisk P."/>
            <person name="Sykes S."/>
            <person name="Wortman J."/>
            <person name="Nusbaum C."/>
            <person name="Birren B."/>
        </authorList>
    </citation>
    <scope>NUCLEOTIDE SEQUENCE [LARGE SCALE GENOMIC DNA]</scope>
    <source>
        <strain evidence="3 4">CBS 110553</strain>
    </source>
</reference>
<evidence type="ECO:0000256" key="1">
    <source>
        <dbReference type="ARBA" id="ARBA00022737"/>
    </source>
</evidence>
<dbReference type="AlphaFoldDB" id="W9X634"/>
<dbReference type="InterPro" id="IPR002110">
    <property type="entry name" value="Ankyrin_rpt"/>
</dbReference>
<dbReference type="STRING" id="1182543.W9X634"/>
<dbReference type="HOGENOM" id="CLU_626998_0_0_1"/>
<proteinExistence type="predicted"/>
<dbReference type="Proteomes" id="UP000019471">
    <property type="component" value="Unassembled WGS sequence"/>
</dbReference>
<evidence type="ECO:0000256" key="2">
    <source>
        <dbReference type="ARBA" id="ARBA00023043"/>
    </source>
</evidence>
<accession>W9X634</accession>
<dbReference type="SUPFAM" id="SSF48403">
    <property type="entry name" value="Ankyrin repeat"/>
    <property type="match status" value="1"/>
</dbReference>